<gene>
    <name evidence="4" type="ORF">QQS21_003929</name>
</gene>
<feature type="domain" description="Pierisin-like" evidence="3">
    <location>
        <begin position="106"/>
        <end position="235"/>
    </location>
</feature>
<comment type="caution">
    <text evidence="4">The sequence shown here is derived from an EMBL/GenBank/DDBJ whole genome shotgun (WGS) entry which is preliminary data.</text>
</comment>
<dbReference type="Gene3D" id="3.90.210.10">
    <property type="entry name" value="Heat-Labile Enterotoxin, subunit A"/>
    <property type="match status" value="1"/>
</dbReference>
<organism evidence="4 5">
    <name type="scientific">Conoideocrella luteorostrata</name>
    <dbReference type="NCBI Taxonomy" id="1105319"/>
    <lineage>
        <taxon>Eukaryota</taxon>
        <taxon>Fungi</taxon>
        <taxon>Dikarya</taxon>
        <taxon>Ascomycota</taxon>
        <taxon>Pezizomycotina</taxon>
        <taxon>Sordariomycetes</taxon>
        <taxon>Hypocreomycetidae</taxon>
        <taxon>Hypocreales</taxon>
        <taxon>Clavicipitaceae</taxon>
        <taxon>Conoideocrella</taxon>
    </lineage>
</organism>
<dbReference type="Pfam" id="PF22596">
    <property type="entry name" value="Scabin-like"/>
    <property type="match status" value="1"/>
</dbReference>
<evidence type="ECO:0000256" key="2">
    <source>
        <dbReference type="SAM" id="SignalP"/>
    </source>
</evidence>
<dbReference type="InterPro" id="IPR054695">
    <property type="entry name" value="Pierisin-like_dom"/>
</dbReference>
<dbReference type="Proteomes" id="UP001251528">
    <property type="component" value="Unassembled WGS sequence"/>
</dbReference>
<dbReference type="SUPFAM" id="SSF56399">
    <property type="entry name" value="ADP-ribosylation"/>
    <property type="match status" value="1"/>
</dbReference>
<proteinExistence type="predicted"/>
<evidence type="ECO:0000259" key="3">
    <source>
        <dbReference type="Pfam" id="PF22596"/>
    </source>
</evidence>
<reference evidence="4" key="1">
    <citation type="submission" date="2023-06" db="EMBL/GenBank/DDBJ databases">
        <title>Conoideocrella luteorostrata (Hypocreales: Clavicipitaceae), a potential biocontrol fungus for elongate hemlock scale in United States Christmas tree production areas.</title>
        <authorList>
            <person name="Barrett H."/>
            <person name="Lovett B."/>
            <person name="Macias A.M."/>
            <person name="Stajich J.E."/>
            <person name="Kasson M.T."/>
        </authorList>
    </citation>
    <scope>NUCLEOTIDE SEQUENCE</scope>
    <source>
        <strain evidence="4">ARSEF 14590</strain>
    </source>
</reference>
<sequence>MVTYQLLALLAGWSMALAQIGQAQTIANKLPSNITDALDISPTLFGETVFSIIDDNSEERNTHELATSDDHLKVSKRQNPRKIFLSFAEEASKHPVPFGGRTGVFFRGDSRPPSEVFKHGFQPLGTNTNLISHLSFQTPSGLVSLTRSHFAAQKYAFGRPADNNKIGYVYVIAHTDVPRGFWVPGLFDPEKNPAVAMNQEFAVAGAVPGSSIAYAYEMKADKPFSEAKRIKNDNFISATSPGCLWKRKRAACNPTAGIYIEDEPMPKPNPTEEGSQQKNPNGPGEESHESPRNKGRPANTAITQSRFMQFLVETDVNFMAPIIESIKNDEASARDYQLALKRALSETMDKRWTDFSSTDAAIATVSKIGLDLVSTARFAIPRGYLEDVIKSLPAIAKEISQARTHEEKLKIANRNINTVMKIWEHTPIGALNEYLMNLQLRQESRAIHATLNQPRDVARSAPADLNQLWSYTPLGWIISRFVPVEPLLKKINVREDYIKYGLIR</sequence>
<keyword evidence="5" id="KW-1185">Reference proteome</keyword>
<evidence type="ECO:0000256" key="1">
    <source>
        <dbReference type="SAM" id="MobiDB-lite"/>
    </source>
</evidence>
<name>A0AAJ0FV57_9HYPO</name>
<evidence type="ECO:0000313" key="4">
    <source>
        <dbReference type="EMBL" id="KAK2603894.1"/>
    </source>
</evidence>
<accession>A0AAJ0FV57</accession>
<protein>
    <recommendedName>
        <fullName evidence="3">Pierisin-like domain-containing protein</fullName>
    </recommendedName>
</protein>
<dbReference type="EMBL" id="JASWJB010000054">
    <property type="protein sequence ID" value="KAK2603894.1"/>
    <property type="molecule type" value="Genomic_DNA"/>
</dbReference>
<dbReference type="AlphaFoldDB" id="A0AAJ0FV57"/>
<evidence type="ECO:0000313" key="5">
    <source>
        <dbReference type="Proteomes" id="UP001251528"/>
    </source>
</evidence>
<feature type="region of interest" description="Disordered" evidence="1">
    <location>
        <begin position="259"/>
        <end position="299"/>
    </location>
</feature>
<feature type="signal peptide" evidence="2">
    <location>
        <begin position="1"/>
        <end position="18"/>
    </location>
</feature>
<keyword evidence="2" id="KW-0732">Signal</keyword>
<feature type="chain" id="PRO_5042555832" description="Pierisin-like domain-containing protein" evidence="2">
    <location>
        <begin position="19"/>
        <end position="504"/>
    </location>
</feature>